<proteinExistence type="predicted"/>
<protein>
    <recommendedName>
        <fullName evidence="3">CobQ/CobB/MinD/ParA nucleotide binding domain-containing protein</fullName>
    </recommendedName>
</protein>
<evidence type="ECO:0000313" key="2">
    <source>
        <dbReference type="Proteomes" id="UP000778523"/>
    </source>
</evidence>
<dbReference type="InterPro" id="IPR027417">
    <property type="entry name" value="P-loop_NTPase"/>
</dbReference>
<dbReference type="RefSeq" id="WP_170020156.1">
    <property type="nucleotide sequence ID" value="NZ_JABCSC020000001.1"/>
</dbReference>
<keyword evidence="2" id="KW-1185">Reference proteome</keyword>
<dbReference type="EMBL" id="JABCSC020000001">
    <property type="protein sequence ID" value="NSL53841.1"/>
    <property type="molecule type" value="Genomic_DNA"/>
</dbReference>
<dbReference type="Gene3D" id="3.40.50.300">
    <property type="entry name" value="P-loop containing nucleotide triphosphate hydrolases"/>
    <property type="match status" value="1"/>
</dbReference>
<evidence type="ECO:0008006" key="3">
    <source>
        <dbReference type="Google" id="ProtNLM"/>
    </source>
</evidence>
<comment type="caution">
    <text evidence="1">The sequence shown here is derived from an EMBL/GenBank/DDBJ whole genome shotgun (WGS) entry which is preliminary data.</text>
</comment>
<sequence length="232" mass="25029">MADIICIIGSKGGSGKTTLSHMLCYGLGLIGRRAACVMTDICREPPPAHSLPYVYADGRSATARNRILATLRERDNWVGVIDGGANSLDTDSALHAEADLVLLPFRDSAEDLRVVCADLARLPNAYALPSQWPTNPWQYKASVRLLESIPAEFRGRVLAPVFSISSSKLLLQQPPADNLPTPLNNACRAIARYTLGILENGGAALPEAQTAIGASRRLQRMVDQRESQTAHA</sequence>
<accession>A0ABX2IBW2</accession>
<evidence type="ECO:0000313" key="1">
    <source>
        <dbReference type="EMBL" id="NSL53841.1"/>
    </source>
</evidence>
<name>A0ABX2IBW2_9RHOO</name>
<organism evidence="1 2">
    <name type="scientific">Uliginosibacterium aquaticum</name>
    <dbReference type="NCBI Taxonomy" id="2731212"/>
    <lineage>
        <taxon>Bacteria</taxon>
        <taxon>Pseudomonadati</taxon>
        <taxon>Pseudomonadota</taxon>
        <taxon>Betaproteobacteria</taxon>
        <taxon>Rhodocyclales</taxon>
        <taxon>Zoogloeaceae</taxon>
        <taxon>Uliginosibacterium</taxon>
    </lineage>
</organism>
<dbReference type="SUPFAM" id="SSF52540">
    <property type="entry name" value="P-loop containing nucleoside triphosphate hydrolases"/>
    <property type="match status" value="1"/>
</dbReference>
<reference evidence="1 2" key="1">
    <citation type="submission" date="2020-06" db="EMBL/GenBank/DDBJ databases">
        <title>Draft genome of Uliginosibacterium sp. IMCC34675.</title>
        <authorList>
            <person name="Song J."/>
        </authorList>
    </citation>
    <scope>NUCLEOTIDE SEQUENCE [LARGE SCALE GENOMIC DNA]</scope>
    <source>
        <strain evidence="1 2">IMCC34675</strain>
    </source>
</reference>
<dbReference type="Proteomes" id="UP000778523">
    <property type="component" value="Unassembled WGS sequence"/>
</dbReference>
<gene>
    <name evidence="1" type="ORF">HJ583_002265</name>
</gene>